<reference evidence="7 8" key="1">
    <citation type="submission" date="2019-01" db="EMBL/GenBank/DDBJ databases">
        <authorList>
            <person name="Ferrante I. M."/>
        </authorList>
    </citation>
    <scope>NUCLEOTIDE SEQUENCE [LARGE SCALE GENOMIC DNA]</scope>
    <source>
        <strain evidence="7 8">B856</strain>
    </source>
</reference>
<feature type="compositionally biased region" description="Basic and acidic residues" evidence="5">
    <location>
        <begin position="1081"/>
        <end position="1102"/>
    </location>
</feature>
<keyword evidence="8" id="KW-1185">Reference proteome</keyword>
<keyword evidence="4" id="KW-0539">Nucleus</keyword>
<dbReference type="Pfam" id="PF12253">
    <property type="entry name" value="CAF1A_dimeriz"/>
    <property type="match status" value="1"/>
</dbReference>
<organism evidence="7 8">
    <name type="scientific">Pseudo-nitzschia multistriata</name>
    <dbReference type="NCBI Taxonomy" id="183589"/>
    <lineage>
        <taxon>Eukaryota</taxon>
        <taxon>Sar</taxon>
        <taxon>Stramenopiles</taxon>
        <taxon>Ochrophyta</taxon>
        <taxon>Bacillariophyta</taxon>
        <taxon>Bacillariophyceae</taxon>
        <taxon>Bacillariophycidae</taxon>
        <taxon>Bacillariales</taxon>
        <taxon>Bacillariaceae</taxon>
        <taxon>Pseudo-nitzschia</taxon>
    </lineage>
</organism>
<feature type="compositionally biased region" description="Acidic residues" evidence="5">
    <location>
        <begin position="765"/>
        <end position="779"/>
    </location>
</feature>
<gene>
    <name evidence="7" type="ORF">PSNMU_V1.4_AUG-EV-PASAV3_0000780</name>
</gene>
<dbReference type="PANTHER" id="PTHR15272:SF0">
    <property type="entry name" value="CHROMATIN ASSEMBLY FACTOR 1 SUBUNIT A"/>
    <property type="match status" value="1"/>
</dbReference>
<feature type="region of interest" description="Disordered" evidence="5">
    <location>
        <begin position="765"/>
        <end position="792"/>
    </location>
</feature>
<dbReference type="AlphaFoldDB" id="A0A448YUS3"/>
<feature type="compositionally biased region" description="Basic and acidic residues" evidence="5">
    <location>
        <begin position="218"/>
        <end position="228"/>
    </location>
</feature>
<evidence type="ECO:0000313" key="8">
    <source>
        <dbReference type="Proteomes" id="UP000291116"/>
    </source>
</evidence>
<evidence type="ECO:0000256" key="3">
    <source>
        <dbReference type="ARBA" id="ARBA00023204"/>
    </source>
</evidence>
<keyword evidence="2" id="KW-0227">DNA damage</keyword>
<dbReference type="PANTHER" id="PTHR15272">
    <property type="entry name" value="CHROMATIN ASSEMBLY FACTOR 1 SUBUNIT A CAF-1 SUBUNIT A"/>
    <property type="match status" value="1"/>
</dbReference>
<dbReference type="InterPro" id="IPR022043">
    <property type="entry name" value="CAF1A_DD"/>
</dbReference>
<feature type="compositionally biased region" description="Polar residues" evidence="5">
    <location>
        <begin position="200"/>
        <end position="216"/>
    </location>
</feature>
<feature type="domain" description="Chromatin assembly factor 1 subunit A dimerization" evidence="6">
    <location>
        <begin position="721"/>
        <end position="790"/>
    </location>
</feature>
<keyword evidence="3" id="KW-0234">DNA repair</keyword>
<feature type="compositionally biased region" description="Polar residues" evidence="5">
    <location>
        <begin position="129"/>
        <end position="140"/>
    </location>
</feature>
<name>A0A448YUS3_9STRA</name>
<protein>
    <recommendedName>
        <fullName evidence="6">Chromatin assembly factor 1 subunit A dimerization domain-containing protein</fullName>
    </recommendedName>
</protein>
<feature type="region of interest" description="Disordered" evidence="5">
    <location>
        <begin position="554"/>
        <end position="591"/>
    </location>
</feature>
<dbReference type="OrthoDB" id="79480at2759"/>
<sequence length="1139" mass="126449">MPSLCSIPGCESGETAKAKESVENDVAFEETKTGESNNKDAIPTSANHPLSDHIASVDGEGPEDTGITTPESEPASNHKKRRVTPGSDCGSKQKQQRKINQMTLSSFFNKGSIPTPSKKKKKAATASTNQENNGVASGSSPKEREASANSSSPSTKLAKETKMEIEIITVDSDDDKVQGKSPASNPISPSKKAPLAVEGTSLSSDNEKTGTASQRAPVNDKKANKGDKSSSQIMVGGSPRSKTVICKPSSPTNSLSVLESASGTPAAISAIPIKRKSNRKVKTKTKSPDPSTCPSLAVVKKKLSEKDLTKERLALLRKYTSMKEMYLKRANEIVGQHRDGLKGEKIESVNLEPITDGTELQTKESKLCEDFPTQVVANMALIIEGSDLPLSRLVSKVCSELKDVHGVEWLEESVTAKVKLLSKRKAYLDPMKRCTKAVDLFEDDDQDRLWRWEVMTLDLLPSDFTSKVRKVRTARKKVSTHHSALLKLVKSLEETKKLILDPELPKLESAKAKISRDEEKVLKFERDAEKVRLADEAKARKLLEQEAKKRAKEEALEAKKRAKEQALEEKKRKKEEAAKAREEDKRKKEEEKLLKEKEKKLEETKKLQTVTKQKASFRSFFAAAPKKVTNDQHKKALNTCIDLTCDSFDADSFRAKLDASDDALPFALKENKRSATAMASRKRRTKPVAVSVYKTVEADKTEWGASDYLEQTTIEVPNRYRFLSFHEDCRPPYRGSWSKKSSIVTGKTPFRKDVAIFDYEYDSEAEWEEGDDELGENVDDDSKNGEDEADLEGNAKVYDFEDGFCVADDRLLDNEEDADEETKALYKKKMQDRAHEEQQQLHSNRIRIIAPCFGGIPLHLKKEDCTSSDCLEGFQIDKATDTLSSYKGIQLSNVMLCVDAFPQLYTNQENRPESNTNGDTNKDDYSNEAMIAMVRFTHHSTLTSKDKVIEELRASSPTLFSNRAKATRKLDAIAVKKKHPKYSGVYWEVKPQILTELNLTDILKKKVEDIVYEDDVQEKPVGSSGDQKSKKVSKAKSQSPDASKTIKAKDGKAEASGSASKKRKTKEKTQEQTNAAKKKKESTSEGRGSMKGDSTKNKDACEGMKNLMAQFVKRSPLKTKPSKTIASSTKDATPSSSSQ</sequence>
<evidence type="ECO:0000313" key="7">
    <source>
        <dbReference type="EMBL" id="VEU33534.1"/>
    </source>
</evidence>
<dbReference type="Proteomes" id="UP000291116">
    <property type="component" value="Unassembled WGS sequence"/>
</dbReference>
<evidence type="ECO:0000256" key="5">
    <source>
        <dbReference type="SAM" id="MobiDB-lite"/>
    </source>
</evidence>
<evidence type="ECO:0000256" key="4">
    <source>
        <dbReference type="ARBA" id="ARBA00023242"/>
    </source>
</evidence>
<comment type="subcellular location">
    <subcellularLocation>
        <location evidence="1">Nucleus</location>
    </subcellularLocation>
</comment>
<dbReference type="GO" id="GO:0005634">
    <property type="term" value="C:nucleus"/>
    <property type="evidence" value="ECO:0007669"/>
    <property type="project" value="UniProtKB-SubCell"/>
</dbReference>
<evidence type="ECO:0000256" key="2">
    <source>
        <dbReference type="ARBA" id="ARBA00022763"/>
    </source>
</evidence>
<proteinExistence type="predicted"/>
<evidence type="ECO:0000256" key="1">
    <source>
        <dbReference type="ARBA" id="ARBA00004123"/>
    </source>
</evidence>
<dbReference type="GO" id="GO:0006334">
    <property type="term" value="P:nucleosome assembly"/>
    <property type="evidence" value="ECO:0007669"/>
    <property type="project" value="TreeGrafter"/>
</dbReference>
<accession>A0A448YUS3</accession>
<dbReference type="GO" id="GO:0033186">
    <property type="term" value="C:CAF-1 complex"/>
    <property type="evidence" value="ECO:0007669"/>
    <property type="project" value="TreeGrafter"/>
</dbReference>
<dbReference type="GO" id="GO:0006281">
    <property type="term" value="P:DNA repair"/>
    <property type="evidence" value="ECO:0007669"/>
    <property type="project" value="UniProtKB-KW"/>
</dbReference>
<feature type="compositionally biased region" description="Polar residues" evidence="5">
    <location>
        <begin position="90"/>
        <end position="109"/>
    </location>
</feature>
<feature type="region of interest" description="Disordered" evidence="5">
    <location>
        <begin position="1"/>
        <end position="251"/>
    </location>
</feature>
<feature type="compositionally biased region" description="Low complexity" evidence="5">
    <location>
        <begin position="1126"/>
        <end position="1139"/>
    </location>
</feature>
<dbReference type="EMBL" id="CAACVS010000002">
    <property type="protein sequence ID" value="VEU33534.1"/>
    <property type="molecule type" value="Genomic_DNA"/>
</dbReference>
<feature type="compositionally biased region" description="Polar residues" evidence="5">
    <location>
        <begin position="66"/>
        <end position="75"/>
    </location>
</feature>
<feature type="region of interest" description="Disordered" evidence="5">
    <location>
        <begin position="1017"/>
        <end position="1139"/>
    </location>
</feature>
<dbReference type="GO" id="GO:0006260">
    <property type="term" value="P:DNA replication"/>
    <property type="evidence" value="ECO:0007669"/>
    <property type="project" value="UniProtKB-KW"/>
</dbReference>
<evidence type="ECO:0000259" key="6">
    <source>
        <dbReference type="Pfam" id="PF12253"/>
    </source>
</evidence>